<accession>A0A7J0E0C2</accession>
<dbReference type="InterPro" id="IPR029055">
    <property type="entry name" value="Ntn_hydrolases_N"/>
</dbReference>
<dbReference type="PANTHER" id="PTHR11599">
    <property type="entry name" value="PROTEASOME SUBUNIT ALPHA/BETA"/>
    <property type="match status" value="1"/>
</dbReference>
<evidence type="ECO:0000313" key="3">
    <source>
        <dbReference type="EMBL" id="GFS46471.1"/>
    </source>
</evidence>
<proteinExistence type="predicted"/>
<evidence type="ECO:0000256" key="1">
    <source>
        <dbReference type="ARBA" id="ARBA00022942"/>
    </source>
</evidence>
<gene>
    <name evidence="3" type="ORF">Acr_00g0102490</name>
</gene>
<evidence type="ECO:0000256" key="2">
    <source>
        <dbReference type="SAM" id="MobiDB-lite"/>
    </source>
</evidence>
<organism evidence="3 4">
    <name type="scientific">Actinidia rufa</name>
    <dbReference type="NCBI Taxonomy" id="165716"/>
    <lineage>
        <taxon>Eukaryota</taxon>
        <taxon>Viridiplantae</taxon>
        <taxon>Streptophyta</taxon>
        <taxon>Embryophyta</taxon>
        <taxon>Tracheophyta</taxon>
        <taxon>Spermatophyta</taxon>
        <taxon>Magnoliopsida</taxon>
        <taxon>eudicotyledons</taxon>
        <taxon>Gunneridae</taxon>
        <taxon>Pentapetalae</taxon>
        <taxon>asterids</taxon>
        <taxon>Ericales</taxon>
        <taxon>Actinidiaceae</taxon>
        <taxon>Actinidia</taxon>
    </lineage>
</organism>
<evidence type="ECO:0000313" key="4">
    <source>
        <dbReference type="Proteomes" id="UP000585474"/>
    </source>
</evidence>
<feature type="compositionally biased region" description="Basic and acidic residues" evidence="2">
    <location>
        <begin position="332"/>
        <end position="355"/>
    </location>
</feature>
<dbReference type="InterPro" id="IPR050115">
    <property type="entry name" value="Proteasome_alpha"/>
</dbReference>
<dbReference type="Gene3D" id="3.60.20.10">
    <property type="entry name" value="Glutamine Phosphoribosylpyrophosphate, subunit 1, domain 1"/>
    <property type="match status" value="1"/>
</dbReference>
<dbReference type="AlphaFoldDB" id="A0A7J0E0C2"/>
<dbReference type="SUPFAM" id="SSF56235">
    <property type="entry name" value="N-terminal nucleophile aminohydrolases (Ntn hydrolases)"/>
    <property type="match status" value="1"/>
</dbReference>
<dbReference type="GO" id="GO:0051603">
    <property type="term" value="P:proteolysis involved in protein catabolic process"/>
    <property type="evidence" value="ECO:0007669"/>
    <property type="project" value="InterPro"/>
</dbReference>
<dbReference type="EMBL" id="BJWL01000468">
    <property type="protein sequence ID" value="GFS46471.1"/>
    <property type="molecule type" value="Genomic_DNA"/>
</dbReference>
<dbReference type="Proteomes" id="UP000585474">
    <property type="component" value="Unassembled WGS sequence"/>
</dbReference>
<dbReference type="GO" id="GO:0005839">
    <property type="term" value="C:proteasome core complex"/>
    <property type="evidence" value="ECO:0007669"/>
    <property type="project" value="InterPro"/>
</dbReference>
<keyword evidence="1 3" id="KW-0647">Proteasome</keyword>
<feature type="compositionally biased region" description="Basic and acidic residues" evidence="2">
    <location>
        <begin position="385"/>
        <end position="395"/>
    </location>
</feature>
<sequence length="409" mass="45536">MLGPNPGEEIHDSREDNQLLCRDEEWVNYPVVRGSVGASEHAPVRPSNLTVGEPFPGNNSGGRAYCCQCAGLANFEQWPPGEWIDDWPIAMTVLRERERGGEDVQERIRHRRDGVEPAGAALSGGVRYGGGEVGLGWIGLRSKTHVVLASVNKAQSELSSLQRKIFKVDDHISLAIAGLIDDGRVLSRYMRSECIHLYPALMETALRPLLQRPKWELLRISSICNRISLISSKNILGMHGEKLKASIMHCGCGSRRGLHILNNETVVVEIWASNQQSILLGFLGTGPRTIKGRPAQTNENKQPGRGRSKPLRRGDQTKVMTADGVMGRVRGSRRDPRKDERESRDGRKDRNPVEIDRVEMGVKHSKAFYLAQGRGGDGTLAPGEPNRDSLTRSHAERWTRFTSVKRVRR</sequence>
<comment type="caution">
    <text evidence="3">The sequence shown here is derived from an EMBL/GenBank/DDBJ whole genome shotgun (WGS) entry which is preliminary data.</text>
</comment>
<keyword evidence="4" id="KW-1185">Reference proteome</keyword>
<dbReference type="InterPro" id="IPR001353">
    <property type="entry name" value="Proteasome_sua/b"/>
</dbReference>
<protein>
    <submittedName>
        <fullName evidence="3">Proteasome alpha subunit F1</fullName>
    </submittedName>
</protein>
<name>A0A7J0E0C2_9ERIC</name>
<feature type="region of interest" description="Disordered" evidence="2">
    <location>
        <begin position="289"/>
        <end position="355"/>
    </location>
</feature>
<dbReference type="Pfam" id="PF00227">
    <property type="entry name" value="Proteasome"/>
    <property type="match status" value="1"/>
</dbReference>
<feature type="region of interest" description="Disordered" evidence="2">
    <location>
        <begin position="372"/>
        <end position="395"/>
    </location>
</feature>
<reference evidence="4" key="1">
    <citation type="submission" date="2019-07" db="EMBL/GenBank/DDBJ databases">
        <title>De Novo Assembly of kiwifruit Actinidia rufa.</title>
        <authorList>
            <person name="Sugita-Konishi S."/>
            <person name="Sato K."/>
            <person name="Mori E."/>
            <person name="Abe Y."/>
            <person name="Kisaki G."/>
            <person name="Hamano K."/>
            <person name="Suezawa K."/>
            <person name="Otani M."/>
            <person name="Fukuda T."/>
            <person name="Manabe T."/>
            <person name="Gomi K."/>
            <person name="Tabuchi M."/>
            <person name="Akimitsu K."/>
            <person name="Kataoka I."/>
        </authorList>
    </citation>
    <scope>NUCLEOTIDE SEQUENCE [LARGE SCALE GENOMIC DNA]</scope>
    <source>
        <strain evidence="4">cv. Fuchu</strain>
    </source>
</reference>